<dbReference type="PANTHER" id="PTHR12287">
    <property type="entry name" value="EPIDERMAL GROWTH FACTOR RECEPTOR KINASE SUBSTRATE EPS8-RELATED PROTEIN"/>
    <property type="match status" value="1"/>
</dbReference>
<dbReference type="GO" id="GO:0003779">
    <property type="term" value="F:actin binding"/>
    <property type="evidence" value="ECO:0007669"/>
    <property type="project" value="TreeGrafter"/>
</dbReference>
<dbReference type="KEGG" id="aten:116286511"/>
<dbReference type="InterPro" id="IPR039801">
    <property type="entry name" value="EPS8-like"/>
</dbReference>
<name>A0A6P8GXA9_ACTTE</name>
<dbReference type="InterPro" id="IPR001452">
    <property type="entry name" value="SH3_domain"/>
</dbReference>
<evidence type="ECO:0000256" key="2">
    <source>
        <dbReference type="PROSITE-ProRule" id="PRU00192"/>
    </source>
</evidence>
<dbReference type="GO" id="GO:0032587">
    <property type="term" value="C:ruffle membrane"/>
    <property type="evidence" value="ECO:0007669"/>
    <property type="project" value="TreeGrafter"/>
</dbReference>
<dbReference type="CDD" id="cd00174">
    <property type="entry name" value="SH3"/>
    <property type="match status" value="2"/>
</dbReference>
<dbReference type="RefSeq" id="XP_031548904.1">
    <property type="nucleotide sequence ID" value="XM_031693044.1"/>
</dbReference>
<evidence type="ECO:0000313" key="6">
    <source>
        <dbReference type="RefSeq" id="XP_031548904.1"/>
    </source>
</evidence>
<dbReference type="InterPro" id="IPR036028">
    <property type="entry name" value="SH3-like_dom_sf"/>
</dbReference>
<dbReference type="Pfam" id="PF00018">
    <property type="entry name" value="SH3_1"/>
    <property type="match status" value="1"/>
</dbReference>
<evidence type="ECO:0000256" key="3">
    <source>
        <dbReference type="SAM" id="MobiDB-lite"/>
    </source>
</evidence>
<reference evidence="6" key="1">
    <citation type="submission" date="2025-08" db="UniProtKB">
        <authorList>
            <consortium name="RefSeq"/>
        </authorList>
    </citation>
    <scope>IDENTIFICATION</scope>
    <source>
        <tissue evidence="6">Tentacle</tissue>
    </source>
</reference>
<dbReference type="GeneID" id="116286511"/>
<evidence type="ECO:0000256" key="1">
    <source>
        <dbReference type="ARBA" id="ARBA00022443"/>
    </source>
</evidence>
<keyword evidence="1 2" id="KW-0728">SH3 domain</keyword>
<feature type="domain" description="SH3" evidence="4">
    <location>
        <begin position="90"/>
        <end position="150"/>
    </location>
</feature>
<dbReference type="Pfam" id="PF07653">
    <property type="entry name" value="SH3_2"/>
    <property type="match status" value="1"/>
</dbReference>
<dbReference type="GO" id="GO:0031982">
    <property type="term" value="C:vesicle"/>
    <property type="evidence" value="ECO:0007669"/>
    <property type="project" value="TreeGrafter"/>
</dbReference>
<feature type="region of interest" description="Disordered" evidence="3">
    <location>
        <begin position="35"/>
        <end position="73"/>
    </location>
</feature>
<dbReference type="SUPFAM" id="SSF50044">
    <property type="entry name" value="SH3-domain"/>
    <property type="match status" value="2"/>
</dbReference>
<dbReference type="SMART" id="SM00326">
    <property type="entry name" value="SH3"/>
    <property type="match status" value="2"/>
</dbReference>
<accession>A0A6P8GXA9</accession>
<dbReference type="InParanoid" id="A0A6P8GXA9"/>
<dbReference type="Proteomes" id="UP000515163">
    <property type="component" value="Unplaced"/>
</dbReference>
<dbReference type="PANTHER" id="PTHR12287:SF22">
    <property type="entry name" value="EPIDERMAL GROWTH FACTOR RECEPTOR KINASE SUBSTRATE 8-LIKE PROTEIN 3"/>
    <property type="match status" value="1"/>
</dbReference>
<dbReference type="PROSITE" id="PS50002">
    <property type="entry name" value="SH3"/>
    <property type="match status" value="2"/>
</dbReference>
<organism evidence="5 6">
    <name type="scientific">Actinia tenebrosa</name>
    <name type="common">Australian red waratah sea anemone</name>
    <dbReference type="NCBI Taxonomy" id="6105"/>
    <lineage>
        <taxon>Eukaryota</taxon>
        <taxon>Metazoa</taxon>
        <taxon>Cnidaria</taxon>
        <taxon>Anthozoa</taxon>
        <taxon>Hexacorallia</taxon>
        <taxon>Actiniaria</taxon>
        <taxon>Actiniidae</taxon>
        <taxon>Actinia</taxon>
    </lineage>
</organism>
<feature type="compositionally biased region" description="Polar residues" evidence="3">
    <location>
        <begin position="53"/>
        <end position="68"/>
    </location>
</feature>
<keyword evidence="5" id="KW-1185">Reference proteome</keyword>
<dbReference type="Gene3D" id="2.30.30.40">
    <property type="entry name" value="SH3 Domains"/>
    <property type="match status" value="2"/>
</dbReference>
<dbReference type="GO" id="GO:1900029">
    <property type="term" value="P:positive regulation of ruffle assembly"/>
    <property type="evidence" value="ECO:0007669"/>
    <property type="project" value="TreeGrafter"/>
</dbReference>
<evidence type="ECO:0000313" key="5">
    <source>
        <dbReference type="Proteomes" id="UP000515163"/>
    </source>
</evidence>
<dbReference type="GO" id="GO:0035023">
    <property type="term" value="P:regulation of Rho protein signal transduction"/>
    <property type="evidence" value="ECO:0007669"/>
    <property type="project" value="TreeGrafter"/>
</dbReference>
<protein>
    <submittedName>
        <fullName evidence="6">Uncharacterized protein LOC116286511 isoform X1</fullName>
    </submittedName>
</protein>
<feature type="domain" description="SH3" evidence="4">
    <location>
        <begin position="277"/>
        <end position="337"/>
    </location>
</feature>
<dbReference type="OrthoDB" id="9991832at2759"/>
<dbReference type="AlphaFoldDB" id="A0A6P8GXA9"/>
<proteinExistence type="predicted"/>
<evidence type="ECO:0000259" key="4">
    <source>
        <dbReference type="PROSITE" id="PS50002"/>
    </source>
</evidence>
<feature type="region of interest" description="Disordered" evidence="3">
    <location>
        <begin position="337"/>
        <end position="361"/>
    </location>
</feature>
<gene>
    <name evidence="6" type="primary">LOC116286511</name>
</gene>
<dbReference type="GO" id="GO:0007266">
    <property type="term" value="P:Rho protein signal transduction"/>
    <property type="evidence" value="ECO:0007669"/>
    <property type="project" value="TreeGrafter"/>
</dbReference>
<sequence>MAFCCSMVSEPASVVYKLKEAKKKRIATLRPLLTDGIVPDPAPKGEEDDDTDSGISSHGTASNGNGSIPSPDLSKTELARRLSNASLRDPVHLKAKVLWDFEPRLQNTELQVSKGEIVHLLYRDSDKVLAMNSLGKRGFIPFNFCSLPHKKIDANLSRESVCMPSNPARKQRKQSCENASFKEFLDDMDLLNKKSFTRKHALSSKSHNDFKRLQTKSFSEEGIFGTQSSSSDSEDESFYRRKTSGIPDHQHMIFWNRKALERFRQQKKMNVSHFRKCNDMYMLVLYNFFAQDENDINVYKGDIVRVLNRDDRDWWWVATRSGCEGFVPSSYLTRRSVVPSSGPSTSCSVESSSSTSDASSTQAVRFQDPLCTFHRYEKEEWETDSEVSVRNTGRSLVGIDEHKSIDHSSSSRWSTWC</sequence>